<dbReference type="SUPFAM" id="SSF52113">
    <property type="entry name" value="BRCT domain"/>
    <property type="match status" value="1"/>
</dbReference>
<gene>
    <name evidence="2" type="ORF">HCN44_002326</name>
</gene>
<feature type="compositionally biased region" description="Acidic residues" evidence="1">
    <location>
        <begin position="340"/>
        <end position="354"/>
    </location>
</feature>
<reference evidence="2 3" key="1">
    <citation type="submission" date="2020-08" db="EMBL/GenBank/DDBJ databases">
        <title>Aphidius gifuensis genome sequencing and assembly.</title>
        <authorList>
            <person name="Du Z."/>
        </authorList>
    </citation>
    <scope>NUCLEOTIDE SEQUENCE [LARGE SCALE GENOMIC DNA]</scope>
    <source>
        <strain evidence="2">YNYX2018</strain>
        <tissue evidence="2">Adults</tissue>
    </source>
</reference>
<dbReference type="AlphaFoldDB" id="A0A835CXK2"/>
<feature type="region of interest" description="Disordered" evidence="1">
    <location>
        <begin position="330"/>
        <end position="364"/>
    </location>
</feature>
<dbReference type="EMBL" id="JACMRX010000001">
    <property type="protein sequence ID" value="KAF7996680.1"/>
    <property type="molecule type" value="Genomic_DNA"/>
</dbReference>
<evidence type="ECO:0000313" key="3">
    <source>
        <dbReference type="Proteomes" id="UP000639338"/>
    </source>
</evidence>
<dbReference type="Proteomes" id="UP000639338">
    <property type="component" value="Unassembled WGS sequence"/>
</dbReference>
<name>A0A835CXK2_APHGI</name>
<protein>
    <submittedName>
        <fullName evidence="2">Uncharacterized protein</fullName>
    </submittedName>
</protein>
<evidence type="ECO:0000256" key="1">
    <source>
        <dbReference type="SAM" id="MobiDB-lite"/>
    </source>
</evidence>
<feature type="compositionally biased region" description="Polar residues" evidence="1">
    <location>
        <begin position="142"/>
        <end position="158"/>
    </location>
</feature>
<evidence type="ECO:0000313" key="2">
    <source>
        <dbReference type="EMBL" id="KAF7996680.1"/>
    </source>
</evidence>
<feature type="region of interest" description="Disordered" evidence="1">
    <location>
        <begin position="242"/>
        <end position="267"/>
    </location>
</feature>
<sequence>MGIEFQRKEYCYWCDKIEEHGGIVYDTIDGNTINLTKNIKSNTNDDNYSWHDCQFVDDCIKNGALVNIKNYRLEKKSDVEKDSQNKSTALASSSSPPRKKYKSSKDCSVSTDKKLEMNTAVQLEAIGLPDKNKSEDEENKKVITSTNDNETSQLNLSANKTPGITKGIKVVDMETLIDGTFKLLKTPDDKSKNTKNSTNKKCVNDANGTSDESLKQKIDNKPVIESLNSKNQSELLIDDLSVTDDSSNDSKPLKKLSNKMSSSRITSVENRNCKKINTNEFGERRVLGHRVREVPMATSSDDEENIEENVSSFKANNKSNLKQEILENYNHDESVIVISSDDDDDDDEDEDDETPSSSSINKPHKKCLFNTVFADIERKPK</sequence>
<feature type="region of interest" description="Disordered" evidence="1">
    <location>
        <begin position="185"/>
        <end position="214"/>
    </location>
</feature>
<proteinExistence type="predicted"/>
<keyword evidence="3" id="KW-1185">Reference proteome</keyword>
<feature type="compositionally biased region" description="Polar residues" evidence="1">
    <location>
        <begin position="258"/>
        <end position="267"/>
    </location>
</feature>
<feature type="compositionally biased region" description="Basic and acidic residues" evidence="1">
    <location>
        <begin position="130"/>
        <end position="141"/>
    </location>
</feature>
<dbReference type="InterPro" id="IPR036420">
    <property type="entry name" value="BRCT_dom_sf"/>
</dbReference>
<organism evidence="2 3">
    <name type="scientific">Aphidius gifuensis</name>
    <name type="common">Parasitoid wasp</name>
    <dbReference type="NCBI Taxonomy" id="684658"/>
    <lineage>
        <taxon>Eukaryota</taxon>
        <taxon>Metazoa</taxon>
        <taxon>Ecdysozoa</taxon>
        <taxon>Arthropoda</taxon>
        <taxon>Hexapoda</taxon>
        <taxon>Insecta</taxon>
        <taxon>Pterygota</taxon>
        <taxon>Neoptera</taxon>
        <taxon>Endopterygota</taxon>
        <taxon>Hymenoptera</taxon>
        <taxon>Apocrita</taxon>
        <taxon>Ichneumonoidea</taxon>
        <taxon>Braconidae</taxon>
        <taxon>Aphidiinae</taxon>
        <taxon>Aphidius</taxon>
    </lineage>
</organism>
<comment type="caution">
    <text evidence="2">The sequence shown here is derived from an EMBL/GenBank/DDBJ whole genome shotgun (WGS) entry which is preliminary data.</text>
</comment>
<feature type="region of interest" description="Disordered" evidence="1">
    <location>
        <begin position="125"/>
        <end position="158"/>
    </location>
</feature>
<accession>A0A835CXK2</accession>
<feature type="region of interest" description="Disordered" evidence="1">
    <location>
        <begin position="77"/>
        <end position="109"/>
    </location>
</feature>